<feature type="compositionally biased region" description="Basic and acidic residues" evidence="4">
    <location>
        <begin position="1832"/>
        <end position="1844"/>
    </location>
</feature>
<dbReference type="CDD" id="cd14073">
    <property type="entry name" value="STKc_NUAK"/>
    <property type="match status" value="1"/>
</dbReference>
<dbReference type="InterPro" id="IPR000719">
    <property type="entry name" value="Prot_kinase_dom"/>
</dbReference>
<feature type="compositionally biased region" description="Low complexity" evidence="4">
    <location>
        <begin position="2784"/>
        <end position="2803"/>
    </location>
</feature>
<feature type="region of interest" description="Disordered" evidence="4">
    <location>
        <begin position="1"/>
        <end position="22"/>
    </location>
</feature>
<feature type="compositionally biased region" description="Low complexity" evidence="4">
    <location>
        <begin position="2426"/>
        <end position="2477"/>
    </location>
</feature>
<dbReference type="PROSITE" id="PS00107">
    <property type="entry name" value="PROTEIN_KINASE_ATP"/>
    <property type="match status" value="1"/>
</dbReference>
<proteinExistence type="predicted"/>
<feature type="region of interest" description="Disordered" evidence="4">
    <location>
        <begin position="701"/>
        <end position="730"/>
    </location>
</feature>
<feature type="region of interest" description="Disordered" evidence="4">
    <location>
        <begin position="1737"/>
        <end position="1768"/>
    </location>
</feature>
<dbReference type="PROSITE" id="PS50011">
    <property type="entry name" value="PROTEIN_KINASE_DOM"/>
    <property type="match status" value="1"/>
</dbReference>
<dbReference type="PANTHER" id="PTHR24346:SF93">
    <property type="entry name" value="NUAK FAMILY SNF1-LIKE KINASE 1"/>
    <property type="match status" value="1"/>
</dbReference>
<dbReference type="RefSeq" id="XP_058975733.1">
    <property type="nucleotide sequence ID" value="XM_059119750.1"/>
</dbReference>
<feature type="compositionally biased region" description="Low complexity" evidence="4">
    <location>
        <begin position="968"/>
        <end position="977"/>
    </location>
</feature>
<feature type="region of interest" description="Disordered" evidence="4">
    <location>
        <begin position="2784"/>
        <end position="2808"/>
    </location>
</feature>
<feature type="compositionally biased region" description="Acidic residues" evidence="4">
    <location>
        <begin position="457"/>
        <end position="470"/>
    </location>
</feature>
<feature type="compositionally biased region" description="Polar residues" evidence="4">
    <location>
        <begin position="2572"/>
        <end position="2581"/>
    </location>
</feature>
<feature type="compositionally biased region" description="Polar residues" evidence="4">
    <location>
        <begin position="2846"/>
        <end position="2869"/>
    </location>
</feature>
<dbReference type="PANTHER" id="PTHR24346">
    <property type="entry name" value="MAP/MICROTUBULE AFFINITY-REGULATING KINASE"/>
    <property type="match status" value="1"/>
</dbReference>
<feature type="compositionally biased region" description="Polar residues" evidence="4">
    <location>
        <begin position="1911"/>
        <end position="1922"/>
    </location>
</feature>
<dbReference type="InterPro" id="IPR017441">
    <property type="entry name" value="Protein_kinase_ATP_BS"/>
</dbReference>
<feature type="compositionally biased region" description="Low complexity" evidence="4">
    <location>
        <begin position="1019"/>
        <end position="1057"/>
    </location>
</feature>
<feature type="compositionally biased region" description="Polar residues" evidence="4">
    <location>
        <begin position="2478"/>
        <end position="2487"/>
    </location>
</feature>
<dbReference type="Pfam" id="PF00069">
    <property type="entry name" value="Pkinase"/>
    <property type="match status" value="1"/>
</dbReference>
<feature type="region of interest" description="Disordered" evidence="4">
    <location>
        <begin position="921"/>
        <end position="1067"/>
    </location>
</feature>
<feature type="binding site" evidence="3">
    <location>
        <position position="84"/>
    </location>
    <ligand>
        <name>ATP</name>
        <dbReference type="ChEBI" id="CHEBI:30616"/>
    </ligand>
</feature>
<organism evidence="6 8">
    <name type="scientific">Musca domestica</name>
    <name type="common">House fly</name>
    <dbReference type="NCBI Taxonomy" id="7370"/>
    <lineage>
        <taxon>Eukaryota</taxon>
        <taxon>Metazoa</taxon>
        <taxon>Ecdysozoa</taxon>
        <taxon>Arthropoda</taxon>
        <taxon>Hexapoda</taxon>
        <taxon>Insecta</taxon>
        <taxon>Pterygota</taxon>
        <taxon>Neoptera</taxon>
        <taxon>Endopterygota</taxon>
        <taxon>Diptera</taxon>
        <taxon>Brachycera</taxon>
        <taxon>Muscomorpha</taxon>
        <taxon>Muscoidea</taxon>
        <taxon>Muscidae</taxon>
        <taxon>Musca</taxon>
    </lineage>
</organism>
<dbReference type="GeneID" id="101897320"/>
<evidence type="ECO:0000256" key="2">
    <source>
        <dbReference type="ARBA" id="ARBA00022840"/>
    </source>
</evidence>
<feature type="region of interest" description="Disordered" evidence="4">
    <location>
        <begin position="1454"/>
        <end position="1489"/>
    </location>
</feature>
<feature type="compositionally biased region" description="Polar residues" evidence="4">
    <location>
        <begin position="1220"/>
        <end position="1234"/>
    </location>
</feature>
<feature type="region of interest" description="Disordered" evidence="4">
    <location>
        <begin position="1182"/>
        <end position="1238"/>
    </location>
</feature>
<feature type="compositionally biased region" description="Basic and acidic residues" evidence="4">
    <location>
        <begin position="2191"/>
        <end position="2200"/>
    </location>
</feature>
<dbReference type="Proteomes" id="UP001652621">
    <property type="component" value="Unplaced"/>
</dbReference>
<feature type="region of interest" description="Disordered" evidence="4">
    <location>
        <begin position="2351"/>
        <end position="2373"/>
    </location>
</feature>
<evidence type="ECO:0000259" key="5">
    <source>
        <dbReference type="PROSITE" id="PS50011"/>
    </source>
</evidence>
<feature type="compositionally biased region" description="Acidic residues" evidence="4">
    <location>
        <begin position="706"/>
        <end position="716"/>
    </location>
</feature>
<feature type="compositionally biased region" description="Polar residues" evidence="4">
    <location>
        <begin position="1555"/>
        <end position="1568"/>
    </location>
</feature>
<feature type="compositionally biased region" description="Polar residues" evidence="4">
    <location>
        <begin position="2156"/>
        <end position="2168"/>
    </location>
</feature>
<feature type="region of interest" description="Disordered" evidence="4">
    <location>
        <begin position="1537"/>
        <end position="1575"/>
    </location>
</feature>
<name>A0ABM3UQC9_MUSDO</name>
<feature type="region of interest" description="Disordered" evidence="4">
    <location>
        <begin position="1793"/>
        <end position="1853"/>
    </location>
</feature>
<evidence type="ECO:0000256" key="1">
    <source>
        <dbReference type="ARBA" id="ARBA00022741"/>
    </source>
</evidence>
<feature type="compositionally biased region" description="Basic residues" evidence="4">
    <location>
        <begin position="935"/>
        <end position="946"/>
    </location>
</feature>
<feature type="compositionally biased region" description="Basic residues" evidence="4">
    <location>
        <begin position="2038"/>
        <end position="2047"/>
    </location>
</feature>
<feature type="region of interest" description="Disordered" evidence="4">
    <location>
        <begin position="1645"/>
        <end position="1724"/>
    </location>
</feature>
<dbReference type="InterPro" id="IPR008271">
    <property type="entry name" value="Ser/Thr_kinase_AS"/>
</dbReference>
<feature type="compositionally biased region" description="Basic residues" evidence="4">
    <location>
        <begin position="1322"/>
        <end position="1333"/>
    </location>
</feature>
<feature type="region of interest" description="Disordered" evidence="4">
    <location>
        <begin position="2111"/>
        <end position="2200"/>
    </location>
</feature>
<feature type="compositionally biased region" description="Polar residues" evidence="4">
    <location>
        <begin position="2351"/>
        <end position="2369"/>
    </location>
</feature>
<feature type="compositionally biased region" description="Basic and acidic residues" evidence="4">
    <location>
        <begin position="2305"/>
        <end position="2314"/>
    </location>
</feature>
<feature type="compositionally biased region" description="Low complexity" evidence="4">
    <location>
        <begin position="2012"/>
        <end position="2021"/>
    </location>
</feature>
<sequence length="2869" mass="311786">MVIGNQDTGGTNSVPHPSGIPQDKIDNIMSGIANTGDVKMNNHRKKLRQRFDIIKKLGQGTYGKVQLGINKETGQEVAIKTIKKCKIEAESDLVRIRREVQIMSSVQHPNIIHIYEVFENREKMVLVMEFAAGGELYDYLSERKVLSEEEARRIFRQVATAVYYCHKHKICHRDLKLENILLDEHGNAKIADFGLSNVFDDQRLLATFCGSPLYASPEIVEGTPYHGPEVDCWSLGVLLYTLVYGSMPFDGSNFKRLVKQISQGDYYEPKKPSRASSLIREMLTVCPRKRANIEQICSHWWVNENDNVSCLELAEDLANQTPVRLDVLLSLTPAAVTAEQLVVPSAADAAAAVKGGAIPRSHSVGSIREIGPPTTTTEAERRILDMVAAGGEAALMPSPTRTITPAQSPIQTKRKLENTVSTENATGVALKKKEKPGSTHTLGGAAGDQTTTTSTIVEEEPTPMETEESAEPTSTEPLPPSAAGDVKTNATRNFSVKDIQAVGDICEQLIQQEPAAPATSTIPAERYSEKELVRQLTSTKLDATSVEEDPDKTKGATKVIKKFVNKHKTADLVNVIGKIDAEESAKASETAKPKAGGVEPATKPFVRKCSLQDESPLNKFNNERRKSRIMETAEKFQAMNAATGQASDKPKKLVIPGVSVGSYKKEYERKASTPAAGAGQQQLTAGERRALEEVAAAAAAAAAEAEQNEELMEPSEETSNVEASDSKASVSSFSLEDARKSMENSIALIRQAQSESSKEVNNLCAKPEYEMPQVAGGGEREQKLKNARTIIGNAIQPVLRHRPQSTQPLACSSSYFGNGGGGYDQMRANSGSYIGFGGNSINAGKSLTGNEPMMTRGNKIGYNDTIATPIPTPQSMTMRSRPAVVQHSTTLPANANAAALAAARQTLMGRLAAGGIGSFPPTTTPMGGNDQHYNHPQHHNHHHHHQQQQTKSLHSMHAPSFYASAVNSPSSSLHTPPTSIPPPQPPLSSSYTQHPLLATSFGPNAATATNAISPNAKATKVSNQQQQQQQQTTNNKTNTTSSTITSNSSNVINTNSTPKPFYNASSSQPLWKTASASQGISDNVSNAPAPAGTMKTSTASITLKSATLPRRKVGARSEIQLDIKPPPPIVEQSNMRFTTEMQHPIADLRSAPPREGPVPYSPIKNMASGRASSLEPKEHIIHIQKPPSTYMRTTSNTTTRSGSLSRQSTNDSESDTTSTANMSQSTITGSSQPIKKSPREFIIPIAVEGGGFITPREGSIEPSDSSHTAATSTSSRSTFTRLKPTRRIGSLLSETGVDDSSPFQKLRTSSTNRDNDDDTRFTLHKLRSSRPVKKLSQDNDSQSSGEEDDDDGFEILTAENLFSTLLQRVRALTNRMNVNNDLTSAFPSSSRLLSNMRQTQSPFWNQDPFGRTKVSYTYSETIEKKQVRLNTAANSMGVPWRHSMSRDLGSDMESMFSRTGATLPRGKSSNADKKSKSIDDGSQLPDEPLDLADLDLSRLRLSKTDLETLSSIAPGLPKCFQEQLLAKLPPTQARKLSRTLSVQAGQCPPTRIYKRSQSSGRPGSTLPVTKTEEERKELSVAKDKVENVNGIRDDFATKEETKLESTNQECSGKDPCPLYSSEVNEKYKYYSPYVKKSSKDILGNTEIPSMLGRPPSGRISPSASMESTGAVAKRPSQRRISRLLRPDFMEQPLEESPVEASGMTPEEPVKPGIESLDAGSKLKHTRHVRNKSLDLFSEKSEGIGSQQDTLKRNRRSLSRPREFDESEKLAKHELADKILQELQLLSTIRSQQERLVEEESSGDITEPTLVENKEKTVAGTSTLKKVKKVKPKEKSTESSTDADKTITNTSNTTTTVVKKVKKVVVKKSETPKTSAGDNIPGSDTTAPKSLITDLYSPKNVSKLKRPKSYPTKDSNATENSGQMDMVSTKIGPAIVETPTENSTSSGQEINAIGGSSTLQRESRLLRPKSYPTSKLMAPKELKKPSKPRLANMEGGGSPEESNTPPTAMVLKPSATTPSSSANPESVAMLPEVSPAPKKVLKITKKSKLSPPTAISSTSSASNTNSSVGDDSKESSPAAPSTKETPSNKLVEKKPNKGLLYAIGQKFEKLRASATSNSCANIPTTQKKAIGQSNDNSQSTSPEKTSGKYSFVKKTKSLGSSVTKKSGTPTAGEGDGAGSKETKTPGTGDTTKPIKADKRSRIDAMIRNLRERSVPRSQPIIHSESTYIKRAVSVEEMPGTFNRKSVNKVLGLFKRYEKDNSANRVRTARSASNIQRQITDSTDTSPIYQNADAILKLKEKEKFTEVERKSAEKSRSGKSLAPCNCTPPPKSSSTANDLSNCPECIENTLTSNKLKPQNSYPSLETQTLQGNKDRRKGLMLELSDKSSKLSTPSTAEAPVAGRNSKKYSYINDNEIYSNLPPYPRSTTNIIHSSSSSSTAAANQDNNNIGHLNNNNNNNTLPTSYNNNSSSLLSSSQTTGYRSLTTSTGHEAPPLSTCSTNQTNNNLMSPSFDNIANYSSDSRSYQEDCASTSTFRSPTEEPELYFDNWSVCSEDNYRMHGGGGATPSPAVSRLSRTSQVSSPTRRDGESSDPNESIVDRIRRRSFYCRFNEKKPKRTSSIVGPNAVREYYREQQAAAKTRSSNKIYPEERARSPDITQEFFRPLKLSPIGTELKPPVYKSPYASHEYTLTPGRPRKSLNDIRAPTSPSGLSERRYATSGSSTYNTPEKDIMPHTAILSSRYKTTLGDDSSNLSKAGGGGGSGLASTTAYYNTYNPKRRFSYNTANGSSTSSAAAAGSNLTSTGGHIDGYATMGRRPIRAYDHRTMSLLEPGSSSSYRHDANTPLRDYTTSLSRSNSRYRTQSSSRSPTNI</sequence>
<feature type="region of interest" description="Disordered" evidence="4">
    <location>
        <begin position="2828"/>
        <end position="2869"/>
    </location>
</feature>
<keyword evidence="2 3" id="KW-0067">ATP-binding</keyword>
<feature type="region of interest" description="Disordered" evidence="4">
    <location>
        <begin position="1867"/>
        <end position="2095"/>
    </location>
</feature>
<protein>
    <submittedName>
        <fullName evidence="7 8">Mucin-12 isoform X1</fullName>
    </submittedName>
</protein>
<feature type="compositionally biased region" description="Polar residues" evidence="4">
    <location>
        <begin position="2112"/>
        <end position="2147"/>
    </location>
</feature>
<feature type="compositionally biased region" description="Low complexity" evidence="4">
    <location>
        <begin position="1263"/>
        <end position="1281"/>
    </location>
</feature>
<feature type="compositionally biased region" description="Polar residues" evidence="4">
    <location>
        <begin position="1938"/>
        <end position="1959"/>
    </location>
</feature>
<feature type="region of interest" description="Disordered" evidence="4">
    <location>
        <begin position="2426"/>
        <end position="2517"/>
    </location>
</feature>
<feature type="compositionally biased region" description="Low complexity" evidence="4">
    <location>
        <begin position="2048"/>
        <end position="2066"/>
    </location>
</feature>
<dbReference type="PROSITE" id="PS00108">
    <property type="entry name" value="PROTEIN_KINASE_ST"/>
    <property type="match status" value="1"/>
</dbReference>
<feature type="compositionally biased region" description="Basic and acidic residues" evidence="4">
    <location>
        <begin position="1470"/>
        <end position="1479"/>
    </location>
</feature>
<dbReference type="SMART" id="SM00220">
    <property type="entry name" value="S_TKc"/>
    <property type="match status" value="1"/>
</dbReference>
<dbReference type="Gene3D" id="1.10.510.10">
    <property type="entry name" value="Transferase(Phosphotransferase) domain 1"/>
    <property type="match status" value="1"/>
</dbReference>
<feature type="region of interest" description="Disordered" evidence="4">
    <location>
        <begin position="2305"/>
        <end position="2337"/>
    </location>
</feature>
<evidence type="ECO:0000313" key="6">
    <source>
        <dbReference type="Proteomes" id="UP001652621"/>
    </source>
</evidence>
<dbReference type="SUPFAM" id="SSF56112">
    <property type="entry name" value="Protein kinase-like (PK-like)"/>
    <property type="match status" value="1"/>
</dbReference>
<accession>A0ABM3UQC9</accession>
<evidence type="ECO:0000256" key="4">
    <source>
        <dbReference type="SAM" id="MobiDB-lite"/>
    </source>
</evidence>
<evidence type="ECO:0000313" key="7">
    <source>
        <dbReference type="RefSeq" id="XP_058975733.1"/>
    </source>
</evidence>
<feature type="domain" description="Protein kinase" evidence="5">
    <location>
        <begin position="51"/>
        <end position="302"/>
    </location>
</feature>
<feature type="region of interest" description="Disordered" evidence="4">
    <location>
        <begin position="2681"/>
        <end position="2727"/>
    </location>
</feature>
<dbReference type="InterPro" id="IPR011009">
    <property type="entry name" value="Kinase-like_dom_sf"/>
</dbReference>
<feature type="compositionally biased region" description="Polar residues" evidence="4">
    <location>
        <begin position="2077"/>
        <end position="2087"/>
    </location>
</feature>
<feature type="region of interest" description="Disordered" evidence="4">
    <location>
        <begin position="2558"/>
        <end position="2596"/>
    </location>
</feature>
<evidence type="ECO:0000313" key="8">
    <source>
        <dbReference type="RefSeq" id="XP_058975740.1"/>
    </source>
</evidence>
<evidence type="ECO:0000256" key="3">
    <source>
        <dbReference type="PROSITE-ProRule" id="PRU10141"/>
    </source>
</evidence>
<gene>
    <name evidence="7 8" type="primary">LOC101897320</name>
</gene>
<feature type="compositionally biased region" description="Low complexity" evidence="4">
    <location>
        <begin position="1188"/>
        <end position="1219"/>
    </location>
</feature>
<dbReference type="RefSeq" id="XP_058975740.1">
    <property type="nucleotide sequence ID" value="XM_059119757.1"/>
</dbReference>
<feature type="compositionally biased region" description="Basic and acidic residues" evidence="4">
    <location>
        <begin position="1759"/>
        <end position="1768"/>
    </location>
</feature>
<keyword evidence="6" id="KW-1185">Reference proteome</keyword>
<feature type="compositionally biased region" description="Polar residues" evidence="4">
    <location>
        <begin position="399"/>
        <end position="411"/>
    </location>
</feature>
<keyword evidence="1 3" id="KW-0547">Nucleotide-binding</keyword>
<feature type="region of interest" description="Disordered" evidence="4">
    <location>
        <begin position="1252"/>
        <end position="1351"/>
    </location>
</feature>
<feature type="compositionally biased region" description="Polar residues" evidence="4">
    <location>
        <begin position="2494"/>
        <end position="2517"/>
    </location>
</feature>
<feature type="region of interest" description="Disordered" evidence="4">
    <location>
        <begin position="396"/>
        <end position="487"/>
    </location>
</feature>
<reference evidence="7 8" key="1">
    <citation type="submission" date="2025-05" db="UniProtKB">
        <authorList>
            <consortium name="RefSeq"/>
        </authorList>
    </citation>
    <scope>IDENTIFICATION</scope>
    <source>
        <strain evidence="7 8">Aabys</strain>
        <tissue evidence="7 8">Whole body</tissue>
    </source>
</reference>
<feature type="compositionally biased region" description="Polar residues" evidence="4">
    <location>
        <begin position="1"/>
        <end position="15"/>
    </location>
</feature>